<dbReference type="OrthoDB" id="5296287at2759"/>
<accession>A0A0D1Y476</accession>
<feature type="region of interest" description="Disordered" evidence="2">
    <location>
        <begin position="1"/>
        <end position="22"/>
    </location>
</feature>
<keyword evidence="1" id="KW-0539">Nucleus</keyword>
<evidence type="ECO:0000259" key="3">
    <source>
        <dbReference type="SMART" id="SM00906"/>
    </source>
</evidence>
<keyword evidence="5" id="KW-1185">Reference proteome</keyword>
<reference evidence="4 5" key="1">
    <citation type="submission" date="2015-01" db="EMBL/GenBank/DDBJ databases">
        <title>The Genome Sequence of Exophiala spinifera CBS89968.</title>
        <authorList>
            <consortium name="The Broad Institute Genomics Platform"/>
            <person name="Cuomo C."/>
            <person name="de Hoog S."/>
            <person name="Gorbushina A."/>
            <person name="Stielow B."/>
            <person name="Teixiera M."/>
            <person name="Abouelleil A."/>
            <person name="Chapman S.B."/>
            <person name="Priest M."/>
            <person name="Young S.K."/>
            <person name="Wortman J."/>
            <person name="Nusbaum C."/>
            <person name="Birren B."/>
        </authorList>
    </citation>
    <scope>NUCLEOTIDE SEQUENCE [LARGE SCALE GENOMIC DNA]</scope>
    <source>
        <strain evidence="4 5">CBS 89968</strain>
    </source>
</reference>
<dbReference type="GeneID" id="27338944"/>
<dbReference type="InterPro" id="IPR053230">
    <property type="entry name" value="Trans_reg_galc"/>
</dbReference>
<organism evidence="4 5">
    <name type="scientific">Exophiala spinifera</name>
    <dbReference type="NCBI Taxonomy" id="91928"/>
    <lineage>
        <taxon>Eukaryota</taxon>
        <taxon>Fungi</taxon>
        <taxon>Dikarya</taxon>
        <taxon>Ascomycota</taxon>
        <taxon>Pezizomycotina</taxon>
        <taxon>Eurotiomycetes</taxon>
        <taxon>Chaetothyriomycetidae</taxon>
        <taxon>Chaetothyriales</taxon>
        <taxon>Herpotrichiellaceae</taxon>
        <taxon>Exophiala</taxon>
    </lineage>
</organism>
<dbReference type="GO" id="GO:0003677">
    <property type="term" value="F:DNA binding"/>
    <property type="evidence" value="ECO:0007669"/>
    <property type="project" value="InterPro"/>
</dbReference>
<evidence type="ECO:0000256" key="2">
    <source>
        <dbReference type="SAM" id="MobiDB-lite"/>
    </source>
</evidence>
<feature type="domain" description="Xylanolytic transcriptional activator regulatory" evidence="3">
    <location>
        <begin position="402"/>
        <end position="475"/>
    </location>
</feature>
<dbReference type="InterPro" id="IPR007219">
    <property type="entry name" value="XnlR_reg_dom"/>
</dbReference>
<proteinExistence type="predicted"/>
<dbReference type="RefSeq" id="XP_016229977.1">
    <property type="nucleotide sequence ID" value="XM_016386169.1"/>
</dbReference>
<dbReference type="SMART" id="SM00906">
    <property type="entry name" value="Fungal_trans"/>
    <property type="match status" value="1"/>
</dbReference>
<evidence type="ECO:0000256" key="1">
    <source>
        <dbReference type="ARBA" id="ARBA00023242"/>
    </source>
</evidence>
<dbReference type="VEuPathDB" id="FungiDB:PV08_11861"/>
<dbReference type="AlphaFoldDB" id="A0A0D1Y476"/>
<dbReference type="HOGENOM" id="CLU_011910_0_0_1"/>
<dbReference type="Proteomes" id="UP000053328">
    <property type="component" value="Unassembled WGS sequence"/>
</dbReference>
<dbReference type="GO" id="GO:0008270">
    <property type="term" value="F:zinc ion binding"/>
    <property type="evidence" value="ECO:0007669"/>
    <property type="project" value="InterPro"/>
</dbReference>
<dbReference type="CDD" id="cd12148">
    <property type="entry name" value="fungal_TF_MHR"/>
    <property type="match status" value="1"/>
</dbReference>
<dbReference type="EMBL" id="KN847502">
    <property type="protein sequence ID" value="KIW09761.1"/>
    <property type="molecule type" value="Genomic_DNA"/>
</dbReference>
<feature type="region of interest" description="Disordered" evidence="2">
    <location>
        <begin position="132"/>
        <end position="181"/>
    </location>
</feature>
<dbReference type="PANTHER" id="PTHR47654:SF5">
    <property type="entry name" value="TRANSCRIPTION FACTOR DOMAIN-CONTAINING PROTEIN"/>
    <property type="match status" value="1"/>
</dbReference>
<gene>
    <name evidence="4" type="ORF">PV08_11861</name>
</gene>
<evidence type="ECO:0000313" key="4">
    <source>
        <dbReference type="EMBL" id="KIW09761.1"/>
    </source>
</evidence>
<name>A0A0D1Y476_9EURO</name>
<dbReference type="PANTHER" id="PTHR47654">
    <property type="entry name" value="ZN(II)2CYS6 TRANSCRIPTION FACTOR (EUROFUNG)-RELATED"/>
    <property type="match status" value="1"/>
</dbReference>
<evidence type="ECO:0000313" key="5">
    <source>
        <dbReference type="Proteomes" id="UP000053328"/>
    </source>
</evidence>
<dbReference type="Pfam" id="PF04082">
    <property type="entry name" value="Fungal_trans"/>
    <property type="match status" value="1"/>
</dbReference>
<protein>
    <recommendedName>
        <fullName evidence="3">Xylanolytic transcriptional activator regulatory domain-containing protein</fullName>
    </recommendedName>
</protein>
<sequence length="850" mass="95842">MLHKERSQHLRYPGQTPQSTAQVDHIQHYVTRVEYSMRANPAGSKRRNATEKSQYVGVVVDWDLFAFMETKSGTKQRSTSRRAHISQTIEPDRGCGRIGQKLADCEALLKVLANRVPEPEAKLIKAYLGEETARNSDTQDTDVEAAPRSGTNEHRGTYATSSEGSTEPALTGETPYGTKEDFTRKGATVTGFMGPTSEVTWMQTVLNDNNLDDLRLTSTHSPSDAERTYADFPLSRSGQLLGNHRAHLAEADHSFTINSMSYHLDDTPLSALERVEPYDMPQAETAQFLFYTYLQHAHSTFPVIGKSTLTSQFHRFLSNPFQRPPDLWLAIINTIFAIAARYASLVRPDRHGNIEDHLVYFNRARYLAINSETLFDFPDLQLIQVFGLMSFYFLCTSQINRAWVLIGIAMSHATALGLNLRNDSTQLKDQLKEIRYRVWWSLYVLQHRLCIITGRVTCVFDQQCSTPLPVPLEENEFDTDRGVELLGKEYQQGPRAPPSNMLARNRSTSTSFTDGDRSFPPHQRFQSSRTISMPQVGLSWAKDVMANPSLYFLHLTQLARLSQSILSQIHSVATSPHLQSRLEDIEIQLEDWARNLPPVFDFRCNNKEQSSRELRLSLGFFYYGTQLITYRSVLDGFPDLNITRQSKDSDTLDCSAATRCVEAAKAIIHLVPDESNAEGIMQCGPWWSVLPWLVQSTSVLIHWLSFPVYRAAEGFRDTFETLKRAIRLLHVLGEHNLSASRAWSRCDFTLRAVAAKADMDLNDLPEQTIFHGAPSAHGTLNTIGVASHEATTLFQHYPSAHTILTTTQALSPPQSLAGLNGLMLFDPQLGWSEHVELSRADGEFHQHATY</sequence>
<dbReference type="GO" id="GO:0006351">
    <property type="term" value="P:DNA-templated transcription"/>
    <property type="evidence" value="ECO:0007669"/>
    <property type="project" value="InterPro"/>
</dbReference>
<feature type="region of interest" description="Disordered" evidence="2">
    <location>
        <begin position="490"/>
        <end position="524"/>
    </location>
</feature>